<evidence type="ECO:0000313" key="2">
    <source>
        <dbReference type="EMBL" id="AWN23517.1"/>
    </source>
</evidence>
<keyword evidence="1" id="KW-1133">Transmembrane helix</keyword>
<protein>
    <submittedName>
        <fullName evidence="2">DUF805 domain-containing protein</fullName>
    </submittedName>
</protein>
<dbReference type="AlphaFoldDB" id="A0A2Z3JEB2"/>
<dbReference type="RefSeq" id="WP_109827245.1">
    <property type="nucleotide sequence ID" value="NZ_CP029494.1"/>
</dbReference>
<dbReference type="PANTHER" id="PTHR34980:SF2">
    <property type="entry name" value="INNER MEMBRANE PROTEIN YHAH-RELATED"/>
    <property type="match status" value="1"/>
</dbReference>
<keyword evidence="1" id="KW-0812">Transmembrane</keyword>
<proteinExistence type="predicted"/>
<organism evidence="2 3">
    <name type="scientific">Deinococcus irradiatisoli</name>
    <dbReference type="NCBI Taxonomy" id="2202254"/>
    <lineage>
        <taxon>Bacteria</taxon>
        <taxon>Thermotogati</taxon>
        <taxon>Deinococcota</taxon>
        <taxon>Deinococci</taxon>
        <taxon>Deinococcales</taxon>
        <taxon>Deinococcaceae</taxon>
        <taxon>Deinococcus</taxon>
    </lineage>
</organism>
<feature type="transmembrane region" description="Helical" evidence="1">
    <location>
        <begin position="53"/>
        <end position="71"/>
    </location>
</feature>
<dbReference type="GO" id="GO:0005886">
    <property type="term" value="C:plasma membrane"/>
    <property type="evidence" value="ECO:0007669"/>
    <property type="project" value="TreeGrafter"/>
</dbReference>
<reference evidence="2 3" key="1">
    <citation type="submission" date="2018-05" db="EMBL/GenBank/DDBJ databases">
        <title>Complete Genome Sequence of Deinococcus sp. strain 17bor-2.</title>
        <authorList>
            <person name="Srinivasan S."/>
        </authorList>
    </citation>
    <scope>NUCLEOTIDE SEQUENCE [LARGE SCALE GENOMIC DNA]</scope>
    <source>
        <strain evidence="2 3">17bor-2</strain>
    </source>
</reference>
<dbReference type="KEGG" id="dez:DKM44_10015"/>
<gene>
    <name evidence="2" type="ORF">DKM44_10015</name>
</gene>
<evidence type="ECO:0000256" key="1">
    <source>
        <dbReference type="SAM" id="Phobius"/>
    </source>
</evidence>
<keyword evidence="3" id="KW-1185">Reference proteome</keyword>
<dbReference type="InterPro" id="IPR008523">
    <property type="entry name" value="DUF805"/>
</dbReference>
<dbReference type="Proteomes" id="UP000245368">
    <property type="component" value="Chromosome"/>
</dbReference>
<keyword evidence="1" id="KW-0472">Membrane</keyword>
<dbReference type="OrthoDB" id="9812349at2"/>
<sequence>MREVWLTLKKYAVFSGRARRREYWMFSLVSSLVFGVLLAADLALGLADLSKGAGLFSGLFVLAILLPTLAVTVRRLHDTGRSAWWLLLGPLLLVFTAQDSQPGSNQWGNNPKAVTSFAHLLA</sequence>
<feature type="transmembrane region" description="Helical" evidence="1">
    <location>
        <begin position="23"/>
        <end position="47"/>
    </location>
</feature>
<accession>A0A2Z3JEB2</accession>
<evidence type="ECO:0000313" key="3">
    <source>
        <dbReference type="Proteomes" id="UP000245368"/>
    </source>
</evidence>
<dbReference type="PANTHER" id="PTHR34980">
    <property type="entry name" value="INNER MEMBRANE PROTEIN-RELATED-RELATED"/>
    <property type="match status" value="1"/>
</dbReference>
<dbReference type="EMBL" id="CP029494">
    <property type="protein sequence ID" value="AWN23517.1"/>
    <property type="molecule type" value="Genomic_DNA"/>
</dbReference>
<name>A0A2Z3JEB2_9DEIO</name>
<dbReference type="Pfam" id="PF05656">
    <property type="entry name" value="DUF805"/>
    <property type="match status" value="1"/>
</dbReference>